<keyword evidence="11" id="KW-1185">Reference proteome</keyword>
<evidence type="ECO:0000256" key="6">
    <source>
        <dbReference type="SAM" id="MobiDB-lite"/>
    </source>
</evidence>
<proteinExistence type="predicted"/>
<keyword evidence="5" id="KW-0539">Nucleus</keyword>
<feature type="compositionally biased region" description="Low complexity" evidence="6">
    <location>
        <begin position="22"/>
        <end position="37"/>
    </location>
</feature>
<keyword evidence="4" id="KW-0804">Transcription</keyword>
<keyword evidence="2" id="KW-0805">Transcription regulation</keyword>
<dbReference type="EMBL" id="JBJUIK010000011">
    <property type="protein sequence ID" value="KAL3513248.1"/>
    <property type="molecule type" value="Genomic_DNA"/>
</dbReference>
<dbReference type="InterPro" id="IPR006447">
    <property type="entry name" value="Myb_dom_plants"/>
</dbReference>
<name>A0ABD2Z2B0_9GENT</name>
<dbReference type="PROSITE" id="PS51293">
    <property type="entry name" value="SANT"/>
    <property type="match status" value="1"/>
</dbReference>
<evidence type="ECO:0000259" key="9">
    <source>
        <dbReference type="PROSITE" id="PS51294"/>
    </source>
</evidence>
<dbReference type="PROSITE" id="PS51257">
    <property type="entry name" value="PROKAR_LIPOPROTEIN"/>
    <property type="match status" value="1"/>
</dbReference>
<feature type="domain" description="Myb-like" evidence="7">
    <location>
        <begin position="103"/>
        <end position="155"/>
    </location>
</feature>
<evidence type="ECO:0000259" key="7">
    <source>
        <dbReference type="PROSITE" id="PS50090"/>
    </source>
</evidence>
<dbReference type="SMART" id="SM00717">
    <property type="entry name" value="SANT"/>
    <property type="match status" value="1"/>
</dbReference>
<keyword evidence="3" id="KW-0238">DNA-binding</keyword>
<dbReference type="Pfam" id="PF00249">
    <property type="entry name" value="Myb_DNA-binding"/>
    <property type="match status" value="1"/>
</dbReference>
<dbReference type="PROSITE" id="PS51294">
    <property type="entry name" value="HTH_MYB"/>
    <property type="match status" value="1"/>
</dbReference>
<dbReference type="InterPro" id="IPR052245">
    <property type="entry name" value="Plant_Stress_Dev_TF"/>
</dbReference>
<feature type="region of interest" description="Disordered" evidence="6">
    <location>
        <begin position="1"/>
        <end position="37"/>
    </location>
</feature>
<feature type="domain" description="SANT" evidence="8">
    <location>
        <begin position="111"/>
        <end position="159"/>
    </location>
</feature>
<feature type="domain" description="HTH myb-type" evidence="9">
    <location>
        <begin position="103"/>
        <end position="159"/>
    </location>
</feature>
<dbReference type="InterPro" id="IPR017930">
    <property type="entry name" value="Myb_dom"/>
</dbReference>
<dbReference type="PANTHER" id="PTHR44191">
    <property type="entry name" value="TRANSCRIPTION FACTOR KUA1"/>
    <property type="match status" value="1"/>
</dbReference>
<dbReference type="FunFam" id="1.10.10.60:FF:000009">
    <property type="entry name" value="transcription factor MYB1R1"/>
    <property type="match status" value="1"/>
</dbReference>
<dbReference type="GO" id="GO:0005634">
    <property type="term" value="C:nucleus"/>
    <property type="evidence" value="ECO:0007669"/>
    <property type="project" value="UniProtKB-SubCell"/>
</dbReference>
<evidence type="ECO:0000313" key="10">
    <source>
        <dbReference type="EMBL" id="KAL3513248.1"/>
    </source>
</evidence>
<gene>
    <name evidence="10" type="ORF">ACH5RR_025965</name>
</gene>
<dbReference type="Gene3D" id="1.10.10.60">
    <property type="entry name" value="Homeodomain-like"/>
    <property type="match status" value="1"/>
</dbReference>
<dbReference type="PROSITE" id="PS50090">
    <property type="entry name" value="MYB_LIKE"/>
    <property type="match status" value="1"/>
</dbReference>
<dbReference type="InterPro" id="IPR009057">
    <property type="entry name" value="Homeodomain-like_sf"/>
</dbReference>
<evidence type="ECO:0000313" key="11">
    <source>
        <dbReference type="Proteomes" id="UP001630127"/>
    </source>
</evidence>
<dbReference type="AlphaFoldDB" id="A0ABD2Z2B0"/>
<evidence type="ECO:0000256" key="4">
    <source>
        <dbReference type="ARBA" id="ARBA00023163"/>
    </source>
</evidence>
<dbReference type="Proteomes" id="UP001630127">
    <property type="component" value="Unassembled WGS sequence"/>
</dbReference>
<organism evidence="10 11">
    <name type="scientific">Cinchona calisaya</name>
    <dbReference type="NCBI Taxonomy" id="153742"/>
    <lineage>
        <taxon>Eukaryota</taxon>
        <taxon>Viridiplantae</taxon>
        <taxon>Streptophyta</taxon>
        <taxon>Embryophyta</taxon>
        <taxon>Tracheophyta</taxon>
        <taxon>Spermatophyta</taxon>
        <taxon>Magnoliopsida</taxon>
        <taxon>eudicotyledons</taxon>
        <taxon>Gunneridae</taxon>
        <taxon>Pentapetalae</taxon>
        <taxon>asterids</taxon>
        <taxon>lamiids</taxon>
        <taxon>Gentianales</taxon>
        <taxon>Rubiaceae</taxon>
        <taxon>Cinchonoideae</taxon>
        <taxon>Cinchoneae</taxon>
        <taxon>Cinchona</taxon>
    </lineage>
</organism>
<evidence type="ECO:0000256" key="2">
    <source>
        <dbReference type="ARBA" id="ARBA00023015"/>
    </source>
</evidence>
<protein>
    <submittedName>
        <fullName evidence="10">Uncharacterized protein</fullName>
    </submittedName>
</protein>
<reference evidence="10 11" key="1">
    <citation type="submission" date="2024-11" db="EMBL/GenBank/DDBJ databases">
        <title>A near-complete genome assembly of Cinchona calisaya.</title>
        <authorList>
            <person name="Lian D.C."/>
            <person name="Zhao X.W."/>
            <person name="Wei L."/>
        </authorList>
    </citation>
    <scope>NUCLEOTIDE SEQUENCE [LARGE SCALE GENOMIC DNA]</scope>
    <source>
        <tissue evidence="10">Nenye</tissue>
    </source>
</reference>
<evidence type="ECO:0000256" key="3">
    <source>
        <dbReference type="ARBA" id="ARBA00023125"/>
    </source>
</evidence>
<dbReference type="GO" id="GO:0006355">
    <property type="term" value="P:regulation of DNA-templated transcription"/>
    <property type="evidence" value="ECO:0007669"/>
    <property type="project" value="UniProtKB-ARBA"/>
</dbReference>
<dbReference type="GO" id="GO:0003677">
    <property type="term" value="F:DNA binding"/>
    <property type="evidence" value="ECO:0007669"/>
    <property type="project" value="UniProtKB-KW"/>
</dbReference>
<evidence type="ECO:0000259" key="8">
    <source>
        <dbReference type="PROSITE" id="PS51293"/>
    </source>
</evidence>
<dbReference type="InterPro" id="IPR017884">
    <property type="entry name" value="SANT_dom"/>
</dbReference>
<dbReference type="InterPro" id="IPR001005">
    <property type="entry name" value="SANT/Myb"/>
</dbReference>
<sequence>MSRFSQRSNNGHNSRTRGGGSSSSSSSPSSSSCDGSGSSEIMLFGVRVKVDSMRKIVSMNNLSEYSHHPSNNESVGKAADDVTARYSSADDAVPLHQSTGRGRERKKGVTWSEEEHKLFLKGLEKIGKGDWKGISRNFVKTRTSTQVASHAQKYYSRKNKINPSRRRRRKSSIFDITTANTVSDTALPMEEKQSHDEDYTAQTVLPPTSLPPQQNSNVNGGFAAAPFPTVAMGPILVPVHIQNPLANMSVYQDYNRSSTAPLFRLVPAPVPIIPMHTPASPAFLNFNQGLVAVPSPLSWSLPLSSDQNQSATRHVMPRFTNGDSIIDAA</sequence>
<evidence type="ECO:0000256" key="5">
    <source>
        <dbReference type="ARBA" id="ARBA00023242"/>
    </source>
</evidence>
<accession>A0ABD2Z2B0</accession>
<dbReference type="PANTHER" id="PTHR44191:SF84">
    <property type="entry name" value="F25A4.19 PROTEIN"/>
    <property type="match status" value="1"/>
</dbReference>
<dbReference type="NCBIfam" id="TIGR01557">
    <property type="entry name" value="myb_SHAQKYF"/>
    <property type="match status" value="1"/>
</dbReference>
<comment type="caution">
    <text evidence="10">The sequence shown here is derived from an EMBL/GenBank/DDBJ whole genome shotgun (WGS) entry which is preliminary data.</text>
</comment>
<dbReference type="SUPFAM" id="SSF46689">
    <property type="entry name" value="Homeodomain-like"/>
    <property type="match status" value="1"/>
</dbReference>
<dbReference type="CDD" id="cd00167">
    <property type="entry name" value="SANT"/>
    <property type="match status" value="1"/>
</dbReference>
<comment type="subcellular location">
    <subcellularLocation>
        <location evidence="1">Nucleus</location>
    </subcellularLocation>
</comment>
<evidence type="ECO:0000256" key="1">
    <source>
        <dbReference type="ARBA" id="ARBA00004123"/>
    </source>
</evidence>